<dbReference type="RefSeq" id="WP_246455045.1">
    <property type="nucleotide sequence ID" value="NZ_AP027362.1"/>
</dbReference>
<evidence type="ECO:0000313" key="1">
    <source>
        <dbReference type="EMBL" id="MBB6545074.1"/>
    </source>
</evidence>
<dbReference type="EMBL" id="JACHHU010000047">
    <property type="protein sequence ID" value="MBB6545074.1"/>
    <property type="molecule type" value="Genomic_DNA"/>
</dbReference>
<organism evidence="1 2">
    <name type="scientific">Thalassotalea piscium</name>
    <dbReference type="NCBI Taxonomy" id="1230533"/>
    <lineage>
        <taxon>Bacteria</taxon>
        <taxon>Pseudomonadati</taxon>
        <taxon>Pseudomonadota</taxon>
        <taxon>Gammaproteobacteria</taxon>
        <taxon>Alteromonadales</taxon>
        <taxon>Colwelliaceae</taxon>
        <taxon>Thalassotalea</taxon>
    </lineage>
</organism>
<sequence>MQARYYDPVIGRFYSNDPQGFTNVHNFNRYAYANNNPYKYIDPDGQNALTAFGGLIYETGQFLQGNGFDGEMVMGALADGYNGDGAGFAASAAEDVLSFGGGAIVGAFAKGVQLLRASKVATQTAKEMGILREAAKGEGNFGLGSATKAESEKLGQAWVGEGSRISKDGSSIVSKDGLKVYRPPTAKPNSSQATTGVQANFERKTVAGTKPVGNGHLDIVD</sequence>
<dbReference type="PANTHER" id="PTHR32305">
    <property type="match status" value="1"/>
</dbReference>
<evidence type="ECO:0000313" key="2">
    <source>
        <dbReference type="Proteomes" id="UP000537141"/>
    </source>
</evidence>
<keyword evidence="2" id="KW-1185">Reference proteome</keyword>
<dbReference type="PANTHER" id="PTHR32305:SF15">
    <property type="entry name" value="PROTEIN RHSA-RELATED"/>
    <property type="match status" value="1"/>
</dbReference>
<protein>
    <submittedName>
        <fullName evidence="1">Uncharacterized protein RhaS with RHS repeats</fullName>
    </submittedName>
</protein>
<dbReference type="NCBIfam" id="TIGR03696">
    <property type="entry name" value="Rhs_assc_core"/>
    <property type="match status" value="1"/>
</dbReference>
<dbReference type="Gene3D" id="2.180.10.10">
    <property type="entry name" value="RHS repeat-associated core"/>
    <property type="match status" value="1"/>
</dbReference>
<dbReference type="InterPro" id="IPR050708">
    <property type="entry name" value="T6SS_VgrG/RHS"/>
</dbReference>
<comment type="caution">
    <text evidence="1">The sequence shown here is derived from an EMBL/GenBank/DDBJ whole genome shotgun (WGS) entry which is preliminary data.</text>
</comment>
<dbReference type="Proteomes" id="UP000537141">
    <property type="component" value="Unassembled WGS sequence"/>
</dbReference>
<gene>
    <name evidence="1" type="ORF">HNQ55_003616</name>
</gene>
<accession>A0A7X0NKF0</accession>
<dbReference type="AlphaFoldDB" id="A0A7X0NKF0"/>
<proteinExistence type="predicted"/>
<dbReference type="InterPro" id="IPR022385">
    <property type="entry name" value="Rhs_assc_core"/>
</dbReference>
<reference evidence="1 2" key="1">
    <citation type="submission" date="2020-08" db="EMBL/GenBank/DDBJ databases">
        <title>Genomic Encyclopedia of Type Strains, Phase IV (KMG-IV): sequencing the most valuable type-strain genomes for metagenomic binning, comparative biology and taxonomic classification.</title>
        <authorList>
            <person name="Goeker M."/>
        </authorList>
    </citation>
    <scope>NUCLEOTIDE SEQUENCE [LARGE SCALE GENOMIC DNA]</scope>
    <source>
        <strain evidence="1 2">DSM 26287</strain>
    </source>
</reference>
<name>A0A7X0NKF0_9GAMM</name>